<gene>
    <name evidence="1" type="ORF">GLYMA_04G159000</name>
</gene>
<name>A0A0R0KJY8_SOYBN</name>
<reference evidence="1 2" key="1">
    <citation type="journal article" date="2010" name="Nature">
        <title>Genome sequence of the palaeopolyploid soybean.</title>
        <authorList>
            <person name="Schmutz J."/>
            <person name="Cannon S.B."/>
            <person name="Schlueter J."/>
            <person name="Ma J."/>
            <person name="Mitros T."/>
            <person name="Nelson W."/>
            <person name="Hyten D.L."/>
            <person name="Song Q."/>
            <person name="Thelen J.J."/>
            <person name="Cheng J."/>
            <person name="Xu D."/>
            <person name="Hellsten U."/>
            <person name="May G.D."/>
            <person name="Yu Y."/>
            <person name="Sakurai T."/>
            <person name="Umezawa T."/>
            <person name="Bhattacharyya M.K."/>
            <person name="Sandhu D."/>
            <person name="Valliyodan B."/>
            <person name="Lindquist E."/>
            <person name="Peto M."/>
            <person name="Grant D."/>
            <person name="Shu S."/>
            <person name="Goodstein D."/>
            <person name="Barry K."/>
            <person name="Futrell-Griggs M."/>
            <person name="Abernathy B."/>
            <person name="Du J."/>
            <person name="Tian Z."/>
            <person name="Zhu L."/>
            <person name="Gill N."/>
            <person name="Joshi T."/>
            <person name="Libault M."/>
            <person name="Sethuraman A."/>
            <person name="Zhang X.-C."/>
            <person name="Shinozaki K."/>
            <person name="Nguyen H.T."/>
            <person name="Wing R.A."/>
            <person name="Cregan P."/>
            <person name="Specht J."/>
            <person name="Grimwood J."/>
            <person name="Rokhsar D."/>
            <person name="Stacey G."/>
            <person name="Shoemaker R.C."/>
            <person name="Jackson S.A."/>
        </authorList>
    </citation>
    <scope>NUCLEOTIDE SEQUENCE</scope>
    <source>
        <strain evidence="2">cv. Williams 82</strain>
        <tissue evidence="1">Callus</tissue>
    </source>
</reference>
<evidence type="ECO:0000313" key="1">
    <source>
        <dbReference type="EMBL" id="KRH63167.1"/>
    </source>
</evidence>
<evidence type="ECO:0000313" key="3">
    <source>
        <dbReference type="Proteomes" id="UP000008827"/>
    </source>
</evidence>
<dbReference type="Proteomes" id="UP000008827">
    <property type="component" value="Chromosome 4"/>
</dbReference>
<accession>A0A0R0KJY8</accession>
<organism evidence="1">
    <name type="scientific">Glycine max</name>
    <name type="common">Soybean</name>
    <name type="synonym">Glycine hispida</name>
    <dbReference type="NCBI Taxonomy" id="3847"/>
    <lineage>
        <taxon>Eukaryota</taxon>
        <taxon>Viridiplantae</taxon>
        <taxon>Streptophyta</taxon>
        <taxon>Embryophyta</taxon>
        <taxon>Tracheophyta</taxon>
        <taxon>Spermatophyta</taxon>
        <taxon>Magnoliopsida</taxon>
        <taxon>eudicotyledons</taxon>
        <taxon>Gunneridae</taxon>
        <taxon>Pentapetalae</taxon>
        <taxon>rosids</taxon>
        <taxon>fabids</taxon>
        <taxon>Fabales</taxon>
        <taxon>Fabaceae</taxon>
        <taxon>Papilionoideae</taxon>
        <taxon>50 kb inversion clade</taxon>
        <taxon>NPAAA clade</taxon>
        <taxon>indigoferoid/millettioid clade</taxon>
        <taxon>Phaseoleae</taxon>
        <taxon>Glycine</taxon>
        <taxon>Glycine subgen. Soja</taxon>
    </lineage>
</organism>
<dbReference type="EnsemblPlants" id="KRH63167">
    <property type="protein sequence ID" value="KRH63167"/>
    <property type="gene ID" value="GLYMA_04G159000"/>
</dbReference>
<reference evidence="1" key="3">
    <citation type="submission" date="2018-07" db="EMBL/GenBank/DDBJ databases">
        <title>WGS assembly of Glycine max.</title>
        <authorList>
            <person name="Schmutz J."/>
            <person name="Cannon S."/>
            <person name="Schlueter J."/>
            <person name="Ma J."/>
            <person name="Mitros T."/>
            <person name="Nelson W."/>
            <person name="Hyten D."/>
            <person name="Song Q."/>
            <person name="Thelen J."/>
            <person name="Cheng J."/>
            <person name="Xu D."/>
            <person name="Hellsten U."/>
            <person name="May G."/>
            <person name="Yu Y."/>
            <person name="Sakurai T."/>
            <person name="Umezawa T."/>
            <person name="Bhattacharyya M."/>
            <person name="Sandhu D."/>
            <person name="Valliyodan B."/>
            <person name="Lindquist E."/>
            <person name="Peto M."/>
            <person name="Grant D."/>
            <person name="Shu S."/>
            <person name="Goodstein D."/>
            <person name="Barry K."/>
            <person name="Futrell-Griggs M."/>
            <person name="Abernathy B."/>
            <person name="Du J."/>
            <person name="Tian Z."/>
            <person name="Zhu L."/>
            <person name="Gill N."/>
            <person name="Joshi T."/>
            <person name="Libault M."/>
            <person name="Sethuraman A."/>
            <person name="Zhang X."/>
            <person name="Shinozaki K."/>
            <person name="Nguyen H."/>
            <person name="Wing R."/>
            <person name="Cregan P."/>
            <person name="Specht J."/>
            <person name="Grimwood J."/>
            <person name="Rokhsar D."/>
            <person name="Stacey G."/>
            <person name="Shoemaker R."/>
            <person name="Jackson S."/>
        </authorList>
    </citation>
    <scope>NUCLEOTIDE SEQUENCE</scope>
    <source>
        <tissue evidence="1">Callus</tissue>
    </source>
</reference>
<keyword evidence="3" id="KW-1185">Reference proteome</keyword>
<sequence length="74" mass="8061">MKYGTFVVSVPNCPDHISDGNNPHIIQLWGTSSGGKREHMQYGTSVKISVKLMFQPSPNCLGKGAIKKQAIKGF</sequence>
<reference evidence="2" key="2">
    <citation type="submission" date="2018-02" db="UniProtKB">
        <authorList>
            <consortium name="EnsemblPlants"/>
        </authorList>
    </citation>
    <scope>IDENTIFICATION</scope>
    <source>
        <strain evidence="2">Williams 82</strain>
    </source>
</reference>
<protein>
    <submittedName>
        <fullName evidence="1 2">Uncharacterized protein</fullName>
    </submittedName>
</protein>
<dbReference type="InParanoid" id="A0A0R0KJY8"/>
<dbReference type="Gramene" id="KRH63167">
    <property type="protein sequence ID" value="KRH63167"/>
    <property type="gene ID" value="GLYMA_04G159000"/>
</dbReference>
<evidence type="ECO:0000313" key="2">
    <source>
        <dbReference type="EnsemblPlants" id="KRH63167"/>
    </source>
</evidence>
<dbReference type="EMBL" id="CM000837">
    <property type="protein sequence ID" value="KRH63167.1"/>
    <property type="molecule type" value="Genomic_DNA"/>
</dbReference>
<proteinExistence type="predicted"/>
<dbReference type="AlphaFoldDB" id="A0A0R0KJY8"/>